<dbReference type="OrthoDB" id="5491135at2"/>
<dbReference type="RefSeq" id="WP_087206480.1">
    <property type="nucleotide sequence ID" value="NZ_CP021431.1"/>
</dbReference>
<dbReference type="STRING" id="1122181.GCA_000382265_00887"/>
<proteinExistence type="predicted"/>
<dbReference type="AlphaFoldDB" id="A0A1Y0E9Q8"/>
<dbReference type="InterPro" id="IPR000073">
    <property type="entry name" value="AB_hydrolase_1"/>
</dbReference>
<dbReference type="Proteomes" id="UP000195273">
    <property type="component" value="Chromosome"/>
</dbReference>
<protein>
    <submittedName>
        <fullName evidence="2">Homoserine O-acetyltransferase</fullName>
    </submittedName>
</protein>
<accession>A0A1Y0E9Q8</accession>
<dbReference type="GO" id="GO:0016740">
    <property type="term" value="F:transferase activity"/>
    <property type="evidence" value="ECO:0007669"/>
    <property type="project" value="UniProtKB-KW"/>
</dbReference>
<dbReference type="PANTHER" id="PTHR43798">
    <property type="entry name" value="MONOACYLGLYCEROL LIPASE"/>
    <property type="match status" value="1"/>
</dbReference>
<reference evidence="2 3" key="1">
    <citation type="submission" date="2017-05" db="EMBL/GenBank/DDBJ databases">
        <title>Genome Sequence of Loktanella vestfoldensis Strain SMR4r Isolated from a Culture of the Diatom Skeletonema marinoi.</title>
        <authorList>
            <person name="Topel M."/>
            <person name="Pinder M.I.M."/>
            <person name="Johansson O.N."/>
            <person name="Kourtchenko O."/>
            <person name="Godhe A."/>
            <person name="Clarke A.K."/>
        </authorList>
    </citation>
    <scope>NUCLEOTIDE SEQUENCE [LARGE SCALE GENOMIC DNA]</scope>
    <source>
        <strain evidence="2 3">SMR4r</strain>
    </source>
</reference>
<dbReference type="SUPFAM" id="SSF53474">
    <property type="entry name" value="alpha/beta-Hydrolases"/>
    <property type="match status" value="1"/>
</dbReference>
<dbReference type="InterPro" id="IPR050266">
    <property type="entry name" value="AB_hydrolase_sf"/>
</dbReference>
<dbReference type="Gene3D" id="3.40.50.1820">
    <property type="entry name" value="alpha/beta hydrolase"/>
    <property type="match status" value="1"/>
</dbReference>
<dbReference type="KEGG" id="lvs:LOKVESSMR4R_00897"/>
<dbReference type="EMBL" id="CP021431">
    <property type="protein sequence ID" value="ARU00228.1"/>
    <property type="molecule type" value="Genomic_DNA"/>
</dbReference>
<keyword evidence="3" id="KW-1185">Reference proteome</keyword>
<organism evidence="2 3">
    <name type="scientific">Yoonia vestfoldensis</name>
    <dbReference type="NCBI Taxonomy" id="245188"/>
    <lineage>
        <taxon>Bacteria</taxon>
        <taxon>Pseudomonadati</taxon>
        <taxon>Pseudomonadota</taxon>
        <taxon>Alphaproteobacteria</taxon>
        <taxon>Rhodobacterales</taxon>
        <taxon>Paracoccaceae</taxon>
        <taxon>Yoonia</taxon>
    </lineage>
</organism>
<evidence type="ECO:0000259" key="1">
    <source>
        <dbReference type="Pfam" id="PF12697"/>
    </source>
</evidence>
<gene>
    <name evidence="2" type="ORF">LOKVESSMR4R_00897</name>
</gene>
<evidence type="ECO:0000313" key="3">
    <source>
        <dbReference type="Proteomes" id="UP000195273"/>
    </source>
</evidence>
<name>A0A1Y0E9Q8_9RHOB</name>
<feature type="domain" description="AB hydrolase-1" evidence="1">
    <location>
        <begin position="51"/>
        <end position="225"/>
    </location>
</feature>
<dbReference type="Pfam" id="PF12697">
    <property type="entry name" value="Abhydrolase_6"/>
    <property type="match status" value="1"/>
</dbReference>
<evidence type="ECO:0000313" key="2">
    <source>
        <dbReference type="EMBL" id="ARU00228.1"/>
    </source>
</evidence>
<dbReference type="PANTHER" id="PTHR43798:SF29">
    <property type="entry name" value="AB HYDROLASE-1 DOMAIN-CONTAINING PROTEIN"/>
    <property type="match status" value="1"/>
</dbReference>
<keyword evidence="2" id="KW-0808">Transferase</keyword>
<sequence length="239" mass="26308">MSQEPIVLVPPMLCDVGVFGPQILDLGNDHAVMFAPTTQGERMEEIASQILTWAPAKFALAGMGMGGMVAAEILRRAPDRVTRIALIATSAQAETPEAAAAREPHIIAAKGGGRWHEVLQHEINSTWMAPSTDRVALVRHLRQMGEALGPAAYVSQSRAMQRRKDQQSTLSQIKQPAYVICGQHDGQYPLRRQEFMAELIPYATLEVIAEAGYMPTLEAPEQVTAALRRWMKAPLMLRM</sequence>
<dbReference type="InterPro" id="IPR029058">
    <property type="entry name" value="AB_hydrolase_fold"/>
</dbReference>